<dbReference type="Gene3D" id="3.40.50.150">
    <property type="entry name" value="Vaccinia Virus protein VP39"/>
    <property type="match status" value="1"/>
</dbReference>
<dbReference type="AlphaFoldDB" id="A0A8K0MU15"/>
<comment type="caution">
    <text evidence="1">The sequence shown here is derived from an EMBL/GenBank/DDBJ whole genome shotgun (WGS) entry which is preliminary data.</text>
</comment>
<name>A0A8K0MU15_9ROSA</name>
<evidence type="ECO:0000313" key="2">
    <source>
        <dbReference type="Proteomes" id="UP000796880"/>
    </source>
</evidence>
<keyword evidence="2" id="KW-1185">Reference proteome</keyword>
<dbReference type="InterPro" id="IPR029063">
    <property type="entry name" value="SAM-dependent_MTases_sf"/>
</dbReference>
<dbReference type="InterPro" id="IPR026669">
    <property type="entry name" value="Arsenite_MeTrfase-like"/>
</dbReference>
<proteinExistence type="predicted"/>
<dbReference type="Pfam" id="PF02353">
    <property type="entry name" value="CMAS"/>
    <property type="match status" value="1"/>
</dbReference>
<dbReference type="CDD" id="cd02440">
    <property type="entry name" value="AdoMet_MTases"/>
    <property type="match status" value="1"/>
</dbReference>
<reference evidence="1" key="1">
    <citation type="submission" date="2020-03" db="EMBL/GenBank/DDBJ databases">
        <title>A high-quality chromosome-level genome assembly of a woody plant with both climbing and erect habits, Rhamnella rubrinervis.</title>
        <authorList>
            <person name="Lu Z."/>
            <person name="Yang Y."/>
            <person name="Zhu X."/>
            <person name="Sun Y."/>
        </authorList>
    </citation>
    <scope>NUCLEOTIDE SEQUENCE</scope>
    <source>
        <strain evidence="1">BYM</strain>
        <tissue evidence="1">Leaf</tissue>
    </source>
</reference>
<dbReference type="GO" id="GO:0008168">
    <property type="term" value="F:methyltransferase activity"/>
    <property type="evidence" value="ECO:0007669"/>
    <property type="project" value="TreeGrafter"/>
</dbReference>
<protein>
    <submittedName>
        <fullName evidence="1">Uncharacterized protein</fullName>
    </submittedName>
</protein>
<organism evidence="1 2">
    <name type="scientific">Rhamnella rubrinervis</name>
    <dbReference type="NCBI Taxonomy" id="2594499"/>
    <lineage>
        <taxon>Eukaryota</taxon>
        <taxon>Viridiplantae</taxon>
        <taxon>Streptophyta</taxon>
        <taxon>Embryophyta</taxon>
        <taxon>Tracheophyta</taxon>
        <taxon>Spermatophyta</taxon>
        <taxon>Magnoliopsida</taxon>
        <taxon>eudicotyledons</taxon>
        <taxon>Gunneridae</taxon>
        <taxon>Pentapetalae</taxon>
        <taxon>rosids</taxon>
        <taxon>fabids</taxon>
        <taxon>Rosales</taxon>
        <taxon>Rhamnaceae</taxon>
        <taxon>rhamnoid group</taxon>
        <taxon>Rhamneae</taxon>
        <taxon>Rhamnella</taxon>
    </lineage>
</organism>
<dbReference type="EMBL" id="VOIH02000001">
    <property type="protein sequence ID" value="KAF3457850.1"/>
    <property type="molecule type" value="Genomic_DNA"/>
</dbReference>
<sequence>MEFRVLASIAPLCLNRQGSQGEPCSRLLQQKFFSTASLGCKAGIARRAMNFSLSCWAKRCHISCAIFKLLRLGAVGGVFGIELVKQTGCKYIGITLSEEQLKFAQNKVPDAALQDHGEFLLLDYSQLPDTSKCDRIIDCEVLAHIGHEYIDDFFDCCESVLTEDGIFVLQFIAISDER</sequence>
<dbReference type="PANTHER" id="PTHR43675:SF30">
    <property type="entry name" value="CYCLOPROPANE-FATTY-ACYL-PHOSPHOLIPID SYNTHASE"/>
    <property type="match status" value="1"/>
</dbReference>
<accession>A0A8K0MU15</accession>
<dbReference type="OrthoDB" id="5977668at2759"/>
<evidence type="ECO:0000313" key="1">
    <source>
        <dbReference type="EMBL" id="KAF3457850.1"/>
    </source>
</evidence>
<dbReference type="SUPFAM" id="SSF53335">
    <property type="entry name" value="S-adenosyl-L-methionine-dependent methyltransferases"/>
    <property type="match status" value="1"/>
</dbReference>
<dbReference type="PANTHER" id="PTHR43675">
    <property type="entry name" value="ARSENITE METHYLTRANSFERASE"/>
    <property type="match status" value="1"/>
</dbReference>
<dbReference type="Proteomes" id="UP000796880">
    <property type="component" value="Unassembled WGS sequence"/>
</dbReference>
<gene>
    <name evidence="1" type="ORF">FNV43_RR02510</name>
</gene>